<evidence type="ECO:0000313" key="1">
    <source>
        <dbReference type="EMBL" id="SNV56896.1"/>
    </source>
</evidence>
<reference evidence="1 2" key="1">
    <citation type="submission" date="2017-06" db="EMBL/GenBank/DDBJ databases">
        <authorList>
            <consortium name="Pathogen Informatics"/>
        </authorList>
    </citation>
    <scope>NUCLEOTIDE SEQUENCE [LARGE SCALE GENOMIC DNA]</scope>
    <source>
        <strain evidence="1 2">NCTC13839</strain>
    </source>
</reference>
<gene>
    <name evidence="1" type="ORF">SAMEA4384403_00287</name>
</gene>
<dbReference type="Pfam" id="PF14066">
    <property type="entry name" value="DUF4256"/>
    <property type="match status" value="1"/>
</dbReference>
<dbReference type="RefSeq" id="WP_095085719.1">
    <property type="nucleotide sequence ID" value="NZ_BMDM01000007.1"/>
</dbReference>
<dbReference type="InterPro" id="IPR025352">
    <property type="entry name" value="DUF4256"/>
</dbReference>
<protein>
    <recommendedName>
        <fullName evidence="3">DUF4256 domain-containing protein</fullName>
    </recommendedName>
</protein>
<dbReference type="OrthoDB" id="8442276at2"/>
<accession>A0A239YER7</accession>
<dbReference type="Proteomes" id="UP000242084">
    <property type="component" value="Chromosome 1"/>
</dbReference>
<evidence type="ECO:0008006" key="3">
    <source>
        <dbReference type="Google" id="ProtNLM"/>
    </source>
</evidence>
<dbReference type="AlphaFoldDB" id="A0A239YER7"/>
<sequence>MTSYKLSQTEQTELITTLKKRFETFTERHPDIQWEDVEKQLLSNQEKLWSLNEMERTEGEPDVIGLEDGQYIFVDCSKESPKGRRSVCYDRAALESRKKHKPETSVMDMVSEMKVELLTEEQYRHLQTLGNFDNKTSSWILTPDNIRSLGGALFCDFRYDTVFTYHNGADSYYAARGFRSMLKI</sequence>
<keyword evidence="2" id="KW-1185">Reference proteome</keyword>
<dbReference type="EMBL" id="LT906462">
    <property type="protein sequence ID" value="SNV56896.1"/>
    <property type="molecule type" value="Genomic_DNA"/>
</dbReference>
<organism evidence="1 2">
    <name type="scientific">Mammaliicoccus stepanovicii</name>
    <dbReference type="NCBI Taxonomy" id="643214"/>
    <lineage>
        <taxon>Bacteria</taxon>
        <taxon>Bacillati</taxon>
        <taxon>Bacillota</taxon>
        <taxon>Bacilli</taxon>
        <taxon>Bacillales</taxon>
        <taxon>Staphylococcaceae</taxon>
        <taxon>Mammaliicoccus</taxon>
    </lineage>
</organism>
<dbReference type="KEGG" id="sste:SAMEA4384403_0287"/>
<name>A0A239YER7_9STAP</name>
<evidence type="ECO:0000313" key="2">
    <source>
        <dbReference type="Proteomes" id="UP000242084"/>
    </source>
</evidence>
<proteinExistence type="predicted"/>